<dbReference type="STRING" id="1123024.GCA_000423625_02477"/>
<organism evidence="2 3">
    <name type="scientific">Pseudonocardia asaccharolytica DSM 44247 = NBRC 16224</name>
    <dbReference type="NCBI Taxonomy" id="1123024"/>
    <lineage>
        <taxon>Bacteria</taxon>
        <taxon>Bacillati</taxon>
        <taxon>Actinomycetota</taxon>
        <taxon>Actinomycetes</taxon>
        <taxon>Pseudonocardiales</taxon>
        <taxon>Pseudonocardiaceae</taxon>
        <taxon>Pseudonocardia</taxon>
    </lineage>
</organism>
<evidence type="ECO:0000313" key="2">
    <source>
        <dbReference type="EMBL" id="GEL18305.1"/>
    </source>
</evidence>
<feature type="transmembrane region" description="Helical" evidence="1">
    <location>
        <begin position="135"/>
        <end position="159"/>
    </location>
</feature>
<feature type="transmembrane region" description="Helical" evidence="1">
    <location>
        <begin position="51"/>
        <end position="71"/>
    </location>
</feature>
<dbReference type="PANTHER" id="PTHR37305">
    <property type="entry name" value="INTEGRAL MEMBRANE PROTEIN-RELATED"/>
    <property type="match status" value="1"/>
</dbReference>
<keyword evidence="3" id="KW-1185">Reference proteome</keyword>
<dbReference type="PANTHER" id="PTHR37305:SF1">
    <property type="entry name" value="MEMBRANE PROTEIN"/>
    <property type="match status" value="1"/>
</dbReference>
<keyword evidence="1" id="KW-0472">Membrane</keyword>
<reference evidence="2 3" key="1">
    <citation type="submission" date="2019-07" db="EMBL/GenBank/DDBJ databases">
        <title>Whole genome shotgun sequence of Pseudonocardia asaccharolytica NBRC 16224.</title>
        <authorList>
            <person name="Hosoyama A."/>
            <person name="Uohara A."/>
            <person name="Ohji S."/>
            <person name="Ichikawa N."/>
        </authorList>
    </citation>
    <scope>NUCLEOTIDE SEQUENCE [LARGE SCALE GENOMIC DNA]</scope>
    <source>
        <strain evidence="2 3">NBRC 16224</strain>
    </source>
</reference>
<evidence type="ECO:0000256" key="1">
    <source>
        <dbReference type="SAM" id="Phobius"/>
    </source>
</evidence>
<protein>
    <submittedName>
        <fullName evidence="2">ABC transporter permease</fullName>
    </submittedName>
</protein>
<dbReference type="AlphaFoldDB" id="A0A511D0H8"/>
<feature type="transmembrane region" description="Helical" evidence="1">
    <location>
        <begin position="219"/>
        <end position="238"/>
    </location>
</feature>
<accession>A0A511D0H8</accession>
<feature type="transmembrane region" description="Helical" evidence="1">
    <location>
        <begin position="166"/>
        <end position="184"/>
    </location>
</feature>
<evidence type="ECO:0000313" key="3">
    <source>
        <dbReference type="Proteomes" id="UP000321328"/>
    </source>
</evidence>
<keyword evidence="1" id="KW-1133">Transmembrane helix</keyword>
<dbReference type="EMBL" id="BJVI01000018">
    <property type="protein sequence ID" value="GEL18305.1"/>
    <property type="molecule type" value="Genomic_DNA"/>
</dbReference>
<name>A0A511D0H8_9PSEU</name>
<dbReference type="RefSeq" id="WP_028930273.1">
    <property type="nucleotide sequence ID" value="NZ_AUII01000009.1"/>
</dbReference>
<dbReference type="Proteomes" id="UP000321328">
    <property type="component" value="Unassembled WGS sequence"/>
</dbReference>
<comment type="caution">
    <text evidence="2">The sequence shown here is derived from an EMBL/GenBank/DDBJ whole genome shotgun (WGS) entry which is preliminary data.</text>
</comment>
<feature type="transmembrane region" description="Helical" evidence="1">
    <location>
        <begin position="92"/>
        <end position="115"/>
    </location>
</feature>
<dbReference type="OrthoDB" id="4336046at2"/>
<sequence length="243" mass="25665">MSTLAVERIKLTSTRSPWWCTGLALTAVVGIAALYAGLADGDVPMDVSSTQIGNALGMMIMMVMAALAVTTEYRFGTIRATFLAVPSRTRALVAKTTVVAVVTGLVGLAAAFLSWGTGALIRPSVDLGLRTAADWRMVAGAGLTYLFAAIFALGIGILVRQSAAAVSILLVWPLLLEQLVQLIPNVGRDIQDWLPFTAANRFLTMTESVPEIPYGPWGALAYFAAVSLAVLVVGLLVAQRRDA</sequence>
<keyword evidence="1" id="KW-0812">Transmembrane</keyword>
<feature type="transmembrane region" description="Helical" evidence="1">
    <location>
        <begin position="18"/>
        <end position="39"/>
    </location>
</feature>
<gene>
    <name evidence="2" type="ORF">PA7_21420</name>
</gene>
<proteinExistence type="predicted"/>